<organism evidence="2 3">
    <name type="scientific">Homarus americanus</name>
    <name type="common">American lobster</name>
    <dbReference type="NCBI Taxonomy" id="6706"/>
    <lineage>
        <taxon>Eukaryota</taxon>
        <taxon>Metazoa</taxon>
        <taxon>Ecdysozoa</taxon>
        <taxon>Arthropoda</taxon>
        <taxon>Crustacea</taxon>
        <taxon>Multicrustacea</taxon>
        <taxon>Malacostraca</taxon>
        <taxon>Eumalacostraca</taxon>
        <taxon>Eucarida</taxon>
        <taxon>Decapoda</taxon>
        <taxon>Pleocyemata</taxon>
        <taxon>Astacidea</taxon>
        <taxon>Nephropoidea</taxon>
        <taxon>Nephropidae</taxon>
        <taxon>Homarus</taxon>
    </lineage>
</organism>
<evidence type="ECO:0000256" key="1">
    <source>
        <dbReference type="SAM" id="MobiDB-lite"/>
    </source>
</evidence>
<feature type="compositionally biased region" description="Low complexity" evidence="1">
    <location>
        <begin position="1"/>
        <end position="10"/>
    </location>
</feature>
<proteinExistence type="predicted"/>
<evidence type="ECO:0000313" key="2">
    <source>
        <dbReference type="EMBL" id="KAG7172789.1"/>
    </source>
</evidence>
<evidence type="ECO:0000313" key="3">
    <source>
        <dbReference type="Proteomes" id="UP000747542"/>
    </source>
</evidence>
<dbReference type="AlphaFoldDB" id="A0A8J5N4D3"/>
<gene>
    <name evidence="2" type="ORF">Hamer_G007031</name>
</gene>
<comment type="caution">
    <text evidence="2">The sequence shown here is derived from an EMBL/GenBank/DDBJ whole genome shotgun (WGS) entry which is preliminary data.</text>
</comment>
<feature type="region of interest" description="Disordered" evidence="1">
    <location>
        <begin position="48"/>
        <end position="76"/>
    </location>
</feature>
<reference evidence="2" key="1">
    <citation type="journal article" date="2021" name="Sci. Adv.">
        <title>The American lobster genome reveals insights on longevity, neural, and immune adaptations.</title>
        <authorList>
            <person name="Polinski J.M."/>
            <person name="Zimin A.V."/>
            <person name="Clark K.F."/>
            <person name="Kohn A.B."/>
            <person name="Sadowski N."/>
            <person name="Timp W."/>
            <person name="Ptitsyn A."/>
            <person name="Khanna P."/>
            <person name="Romanova D.Y."/>
            <person name="Williams P."/>
            <person name="Greenwood S.J."/>
            <person name="Moroz L.L."/>
            <person name="Walt D.R."/>
            <person name="Bodnar A.G."/>
        </authorList>
    </citation>
    <scope>NUCLEOTIDE SEQUENCE</scope>
    <source>
        <strain evidence="2">GMGI-L3</strain>
    </source>
</reference>
<dbReference type="Proteomes" id="UP000747542">
    <property type="component" value="Unassembled WGS sequence"/>
</dbReference>
<protein>
    <submittedName>
        <fullName evidence="2">Uncharacterized protein</fullName>
    </submittedName>
</protein>
<accession>A0A8J5N4D3</accession>
<dbReference type="EMBL" id="JAHLQT010010484">
    <property type="protein sequence ID" value="KAG7172789.1"/>
    <property type="molecule type" value="Genomic_DNA"/>
</dbReference>
<keyword evidence="3" id="KW-1185">Reference proteome</keyword>
<name>A0A8J5N4D3_HOMAM</name>
<sequence>MHENESSSSSEGDDKDHDVEDELFQALYETPPGMKKTVTFSSVSWERNRRKKIRQEHLPQQGHEGVVHQIQHPHPL</sequence>
<feature type="region of interest" description="Disordered" evidence="1">
    <location>
        <begin position="1"/>
        <end position="21"/>
    </location>
</feature>